<evidence type="ECO:0000313" key="1">
    <source>
        <dbReference type="EMBL" id="KAH7983480.1"/>
    </source>
</evidence>
<keyword evidence="2" id="KW-1185">Reference proteome</keyword>
<organism evidence="1 2">
    <name type="scientific">Rhipicephalus sanguineus</name>
    <name type="common">Brown dog tick</name>
    <name type="synonym">Ixodes sanguineus</name>
    <dbReference type="NCBI Taxonomy" id="34632"/>
    <lineage>
        <taxon>Eukaryota</taxon>
        <taxon>Metazoa</taxon>
        <taxon>Ecdysozoa</taxon>
        <taxon>Arthropoda</taxon>
        <taxon>Chelicerata</taxon>
        <taxon>Arachnida</taxon>
        <taxon>Acari</taxon>
        <taxon>Parasitiformes</taxon>
        <taxon>Ixodida</taxon>
        <taxon>Ixodoidea</taxon>
        <taxon>Ixodidae</taxon>
        <taxon>Rhipicephalinae</taxon>
        <taxon>Rhipicephalus</taxon>
        <taxon>Rhipicephalus</taxon>
    </lineage>
</organism>
<reference evidence="1" key="1">
    <citation type="journal article" date="2020" name="Cell">
        <title>Large-Scale Comparative Analyses of Tick Genomes Elucidate Their Genetic Diversity and Vector Capacities.</title>
        <authorList>
            <consortium name="Tick Genome and Microbiome Consortium (TIGMIC)"/>
            <person name="Jia N."/>
            <person name="Wang J."/>
            <person name="Shi W."/>
            <person name="Du L."/>
            <person name="Sun Y."/>
            <person name="Zhan W."/>
            <person name="Jiang J.F."/>
            <person name="Wang Q."/>
            <person name="Zhang B."/>
            <person name="Ji P."/>
            <person name="Bell-Sakyi L."/>
            <person name="Cui X.M."/>
            <person name="Yuan T.T."/>
            <person name="Jiang B.G."/>
            <person name="Yang W.F."/>
            <person name="Lam T.T."/>
            <person name="Chang Q.C."/>
            <person name="Ding S.J."/>
            <person name="Wang X.J."/>
            <person name="Zhu J.G."/>
            <person name="Ruan X.D."/>
            <person name="Zhao L."/>
            <person name="Wei J.T."/>
            <person name="Ye R.Z."/>
            <person name="Que T.C."/>
            <person name="Du C.H."/>
            <person name="Zhou Y.H."/>
            <person name="Cheng J.X."/>
            <person name="Dai P.F."/>
            <person name="Guo W.B."/>
            <person name="Han X.H."/>
            <person name="Huang E.J."/>
            <person name="Li L.F."/>
            <person name="Wei W."/>
            <person name="Gao Y.C."/>
            <person name="Liu J.Z."/>
            <person name="Shao H.Z."/>
            <person name="Wang X."/>
            <person name="Wang C.C."/>
            <person name="Yang T.C."/>
            <person name="Huo Q.B."/>
            <person name="Li W."/>
            <person name="Chen H.Y."/>
            <person name="Chen S.E."/>
            <person name="Zhou L.G."/>
            <person name="Ni X.B."/>
            <person name="Tian J.H."/>
            <person name="Sheng Y."/>
            <person name="Liu T."/>
            <person name="Pan Y.S."/>
            <person name="Xia L.Y."/>
            <person name="Li J."/>
            <person name="Zhao F."/>
            <person name="Cao W.C."/>
        </authorList>
    </citation>
    <scope>NUCLEOTIDE SEQUENCE</scope>
    <source>
        <strain evidence="1">Rsan-2018</strain>
    </source>
</reference>
<comment type="caution">
    <text evidence="1">The sequence shown here is derived from an EMBL/GenBank/DDBJ whole genome shotgun (WGS) entry which is preliminary data.</text>
</comment>
<dbReference type="EMBL" id="JABSTV010001245">
    <property type="protein sequence ID" value="KAH7983480.1"/>
    <property type="molecule type" value="Genomic_DNA"/>
</dbReference>
<sequence>MTDPNAPSTEQASHLQAVSMVQLRLRSFWPQNPQVWFVVPPDVTSELPDVLSSPSDTTPYQHLKTKVAYSSRVLSTDHAVNHGIIVDIAEGFTGNSEKICEALNWEPLTPTAAESDMCPATGFTDVKDLFYNILRKETVRAVEDAIDLFGISKFQDLYKCSVVGFLDLLDYYLH</sequence>
<accession>A0A9D4T9R6</accession>
<proteinExistence type="predicted"/>
<protein>
    <submittedName>
        <fullName evidence="1">Uncharacterized protein</fullName>
    </submittedName>
</protein>
<dbReference type="Proteomes" id="UP000821837">
    <property type="component" value="Chromosome 1"/>
</dbReference>
<dbReference type="AlphaFoldDB" id="A0A9D4T9R6"/>
<dbReference type="VEuPathDB" id="VectorBase:RSAN_038498"/>
<name>A0A9D4T9R6_RHISA</name>
<gene>
    <name evidence="1" type="ORF">HPB52_012303</name>
</gene>
<reference evidence="1" key="2">
    <citation type="submission" date="2021-09" db="EMBL/GenBank/DDBJ databases">
        <authorList>
            <person name="Jia N."/>
            <person name="Wang J."/>
            <person name="Shi W."/>
            <person name="Du L."/>
            <person name="Sun Y."/>
            <person name="Zhan W."/>
            <person name="Jiang J."/>
            <person name="Wang Q."/>
            <person name="Zhang B."/>
            <person name="Ji P."/>
            <person name="Sakyi L.B."/>
            <person name="Cui X."/>
            <person name="Yuan T."/>
            <person name="Jiang B."/>
            <person name="Yang W."/>
            <person name="Lam T.T.-Y."/>
            <person name="Chang Q."/>
            <person name="Ding S."/>
            <person name="Wang X."/>
            <person name="Zhu J."/>
            <person name="Ruan X."/>
            <person name="Zhao L."/>
            <person name="Wei J."/>
            <person name="Que T."/>
            <person name="Du C."/>
            <person name="Cheng J."/>
            <person name="Dai P."/>
            <person name="Han X."/>
            <person name="Huang E."/>
            <person name="Gao Y."/>
            <person name="Liu J."/>
            <person name="Shao H."/>
            <person name="Ye R."/>
            <person name="Li L."/>
            <person name="Wei W."/>
            <person name="Wang X."/>
            <person name="Wang C."/>
            <person name="Huo Q."/>
            <person name="Li W."/>
            <person name="Guo W."/>
            <person name="Chen H."/>
            <person name="Chen S."/>
            <person name="Zhou L."/>
            <person name="Zhou L."/>
            <person name="Ni X."/>
            <person name="Tian J."/>
            <person name="Zhou Y."/>
            <person name="Sheng Y."/>
            <person name="Liu T."/>
            <person name="Pan Y."/>
            <person name="Xia L."/>
            <person name="Li J."/>
            <person name="Zhao F."/>
            <person name="Cao W."/>
        </authorList>
    </citation>
    <scope>NUCLEOTIDE SEQUENCE</scope>
    <source>
        <strain evidence="1">Rsan-2018</strain>
        <tissue evidence="1">Larvae</tissue>
    </source>
</reference>
<evidence type="ECO:0000313" key="2">
    <source>
        <dbReference type="Proteomes" id="UP000821837"/>
    </source>
</evidence>